<organism evidence="1 2">
    <name type="scientific">Fusarium equiseti</name>
    <name type="common">Fusarium scirpi</name>
    <dbReference type="NCBI Taxonomy" id="61235"/>
    <lineage>
        <taxon>Eukaryota</taxon>
        <taxon>Fungi</taxon>
        <taxon>Dikarya</taxon>
        <taxon>Ascomycota</taxon>
        <taxon>Pezizomycotina</taxon>
        <taxon>Sordariomycetes</taxon>
        <taxon>Hypocreomycetidae</taxon>
        <taxon>Hypocreales</taxon>
        <taxon>Nectriaceae</taxon>
        <taxon>Fusarium</taxon>
        <taxon>Fusarium incarnatum-equiseti species complex</taxon>
    </lineage>
</organism>
<reference evidence="1" key="1">
    <citation type="submission" date="2021-05" db="EMBL/GenBank/DDBJ databases">
        <authorList>
            <person name="Khan N."/>
        </authorList>
    </citation>
    <scope>NUCLEOTIDE SEQUENCE</scope>
</reference>
<sequence length="349" mass="38723">MIRHEPFAVAAIAIAVLSLGIGTFTQQSIQTYPCWRDASNVGDTAYIKIANTYSHATLGVCNSCIDVYKLVEGPTPKLFGEAKHAMFEIPIKRKKFKGHSIGAQAMIVHHASRLPVMATTTVNDFTWALYLAKPEFLNVTQMSIANFTILTASQSGCDPPKRGKVSCPHDCDSRPASTSKDYYMANVTDARLAQTVVREVPLQLHGHGSLWDIFNRWMDKGNATFAAIQQPYLVGEVFQSEDGVSQHSSFDTVTNIAKLLNTTEPPECTFEMPQPVWIAFWNKLRYALNSYCFSMPEDGVQCKMGRSEDEVGHPDDGIPSYPAHLAALFHNNNASIESINRTLSLWQND</sequence>
<accession>A0A8J2J0C0</accession>
<dbReference type="EMBL" id="CAJSTJ010000144">
    <property type="protein sequence ID" value="CAG7561904.1"/>
    <property type="molecule type" value="Genomic_DNA"/>
</dbReference>
<gene>
    <name evidence="1" type="ORF">FEQUK3_LOCUS7659</name>
</gene>
<comment type="caution">
    <text evidence="1">The sequence shown here is derived from an EMBL/GenBank/DDBJ whole genome shotgun (WGS) entry which is preliminary data.</text>
</comment>
<dbReference type="AlphaFoldDB" id="A0A8J2J0C0"/>
<protein>
    <submittedName>
        <fullName evidence="1">Uncharacterized protein</fullName>
    </submittedName>
</protein>
<dbReference type="Proteomes" id="UP000693738">
    <property type="component" value="Unassembled WGS sequence"/>
</dbReference>
<proteinExistence type="predicted"/>
<name>A0A8J2J0C0_FUSEQ</name>
<evidence type="ECO:0000313" key="1">
    <source>
        <dbReference type="EMBL" id="CAG7561904.1"/>
    </source>
</evidence>
<evidence type="ECO:0000313" key="2">
    <source>
        <dbReference type="Proteomes" id="UP000693738"/>
    </source>
</evidence>